<feature type="domain" description="CRAL-TRIO" evidence="1">
    <location>
        <begin position="122"/>
        <end position="248"/>
    </location>
</feature>
<dbReference type="Proteomes" id="UP001497472">
    <property type="component" value="Unassembled WGS sequence"/>
</dbReference>
<sequence>MVRVKLTPVEDEYTKNPDIRPEDIRKLREWLETQPHLPGQYITDLDLVLAYHSCECSAEVSKQVLDLHYTLRTLFTSFCHNRVLDQRLRTTLDTVLVQPLSTPSVHGYRTFYCRLTNPEARYFIFSDVIKLFLMIFDLCQYEEGIWPGFVLMIDMDQATLGHIAKLDVMTIRQVLYFLQECMLVRLKEVHFLNAPSFMDKLMMLLKPFMKKELLDILRIHQRDSSTLKAFVDKDSLPKEAGGQFESVSKLKEEQFHRIEDNLDLFTEESKKRVDEALRPGKKTTIEDIFGIQGSFKKLDID</sequence>
<dbReference type="CDD" id="cd00170">
    <property type="entry name" value="SEC14"/>
    <property type="match status" value="1"/>
</dbReference>
<dbReference type="Gene3D" id="3.40.525.10">
    <property type="entry name" value="CRAL-TRIO lipid binding domain"/>
    <property type="match status" value="1"/>
</dbReference>
<dbReference type="SMART" id="SM00516">
    <property type="entry name" value="SEC14"/>
    <property type="match status" value="1"/>
</dbReference>
<reference evidence="2 3" key="1">
    <citation type="submission" date="2023-11" db="EMBL/GenBank/DDBJ databases">
        <authorList>
            <person name="Okamura Y."/>
        </authorList>
    </citation>
    <scope>NUCLEOTIDE SEQUENCE [LARGE SCALE GENOMIC DNA]</scope>
</reference>
<dbReference type="SUPFAM" id="SSF46938">
    <property type="entry name" value="CRAL/TRIO N-terminal domain"/>
    <property type="match status" value="1"/>
</dbReference>
<evidence type="ECO:0000259" key="1">
    <source>
        <dbReference type="PROSITE" id="PS50191"/>
    </source>
</evidence>
<evidence type="ECO:0000313" key="3">
    <source>
        <dbReference type="Proteomes" id="UP001497472"/>
    </source>
</evidence>
<dbReference type="SUPFAM" id="SSF52087">
    <property type="entry name" value="CRAL/TRIO domain"/>
    <property type="match status" value="1"/>
</dbReference>
<dbReference type="Pfam" id="PF00650">
    <property type="entry name" value="CRAL_TRIO"/>
    <property type="match status" value="1"/>
</dbReference>
<name>A0AAV1IZ25_9NEOP</name>
<dbReference type="InterPro" id="IPR001251">
    <property type="entry name" value="CRAL-TRIO_dom"/>
</dbReference>
<evidence type="ECO:0000313" key="2">
    <source>
        <dbReference type="EMBL" id="CAK1541384.1"/>
    </source>
</evidence>
<dbReference type="AlphaFoldDB" id="A0AAV1IZ25"/>
<dbReference type="PANTHER" id="PTHR10174:SF213">
    <property type="entry name" value="CRAL-TRIO DOMAIN-CONTAINING PROTEIN"/>
    <property type="match status" value="1"/>
</dbReference>
<proteinExistence type="predicted"/>
<comment type="caution">
    <text evidence="2">The sequence shown here is derived from an EMBL/GenBank/DDBJ whole genome shotgun (WGS) entry which is preliminary data.</text>
</comment>
<dbReference type="EMBL" id="CAVLEF010000002">
    <property type="protein sequence ID" value="CAK1541384.1"/>
    <property type="molecule type" value="Genomic_DNA"/>
</dbReference>
<dbReference type="PANTHER" id="PTHR10174">
    <property type="entry name" value="ALPHA-TOCOPHEROL TRANSFER PROTEIN-RELATED"/>
    <property type="match status" value="1"/>
</dbReference>
<gene>
    <name evidence="2" type="ORF">LNINA_LOCUS1372</name>
</gene>
<keyword evidence="3" id="KW-1185">Reference proteome</keyword>
<dbReference type="InterPro" id="IPR036273">
    <property type="entry name" value="CRAL/TRIO_N_dom_sf"/>
</dbReference>
<dbReference type="GO" id="GO:1902936">
    <property type="term" value="F:phosphatidylinositol bisphosphate binding"/>
    <property type="evidence" value="ECO:0007669"/>
    <property type="project" value="TreeGrafter"/>
</dbReference>
<organism evidence="2 3">
    <name type="scientific">Leptosia nina</name>
    <dbReference type="NCBI Taxonomy" id="320188"/>
    <lineage>
        <taxon>Eukaryota</taxon>
        <taxon>Metazoa</taxon>
        <taxon>Ecdysozoa</taxon>
        <taxon>Arthropoda</taxon>
        <taxon>Hexapoda</taxon>
        <taxon>Insecta</taxon>
        <taxon>Pterygota</taxon>
        <taxon>Neoptera</taxon>
        <taxon>Endopterygota</taxon>
        <taxon>Lepidoptera</taxon>
        <taxon>Glossata</taxon>
        <taxon>Ditrysia</taxon>
        <taxon>Papilionoidea</taxon>
        <taxon>Pieridae</taxon>
        <taxon>Pierinae</taxon>
        <taxon>Leptosia</taxon>
    </lineage>
</organism>
<protein>
    <recommendedName>
        <fullName evidence="1">CRAL-TRIO domain-containing protein</fullName>
    </recommendedName>
</protein>
<dbReference type="GO" id="GO:0016020">
    <property type="term" value="C:membrane"/>
    <property type="evidence" value="ECO:0007669"/>
    <property type="project" value="TreeGrafter"/>
</dbReference>
<dbReference type="InterPro" id="IPR036865">
    <property type="entry name" value="CRAL-TRIO_dom_sf"/>
</dbReference>
<dbReference type="PROSITE" id="PS50191">
    <property type="entry name" value="CRAL_TRIO"/>
    <property type="match status" value="1"/>
</dbReference>
<accession>A0AAV1IZ25</accession>